<proteinExistence type="predicted"/>
<feature type="transmembrane region" description="Helical" evidence="1">
    <location>
        <begin position="317"/>
        <end position="335"/>
    </location>
</feature>
<feature type="transmembrane region" description="Helical" evidence="1">
    <location>
        <begin position="56"/>
        <end position="78"/>
    </location>
</feature>
<organism evidence="2 3">
    <name type="scientific">Pseudosulfitobacter pseudonitzschiae</name>
    <dbReference type="NCBI Taxonomy" id="1402135"/>
    <lineage>
        <taxon>Bacteria</taxon>
        <taxon>Pseudomonadati</taxon>
        <taxon>Pseudomonadota</taxon>
        <taxon>Alphaproteobacteria</taxon>
        <taxon>Rhodobacterales</taxon>
        <taxon>Roseobacteraceae</taxon>
        <taxon>Pseudosulfitobacter</taxon>
    </lineage>
</organism>
<feature type="transmembrane region" description="Helical" evidence="1">
    <location>
        <begin position="269"/>
        <end position="288"/>
    </location>
</feature>
<accession>A0A073J3B7</accession>
<comment type="caution">
    <text evidence="2">The sequence shown here is derived from an EMBL/GenBank/DDBJ whole genome shotgun (WGS) entry which is preliminary data.</text>
</comment>
<evidence type="ECO:0000256" key="1">
    <source>
        <dbReference type="SAM" id="Phobius"/>
    </source>
</evidence>
<keyword evidence="3" id="KW-1185">Reference proteome</keyword>
<keyword evidence="1" id="KW-1133">Transmembrane helix</keyword>
<dbReference type="RefSeq" id="WP_037922700.1">
    <property type="nucleotide sequence ID" value="NZ_CP054599.1"/>
</dbReference>
<gene>
    <name evidence="2" type="ORF">SUH3_09905</name>
</gene>
<dbReference type="GeneID" id="68868068"/>
<feature type="transmembrane region" description="Helical" evidence="1">
    <location>
        <begin position="146"/>
        <end position="165"/>
    </location>
</feature>
<feature type="transmembrane region" description="Helical" evidence="1">
    <location>
        <begin position="243"/>
        <end position="263"/>
    </location>
</feature>
<dbReference type="AlphaFoldDB" id="A0A073J3B7"/>
<feature type="transmembrane region" description="Helical" evidence="1">
    <location>
        <begin position="210"/>
        <end position="231"/>
    </location>
</feature>
<sequence length="356" mass="37625">MTEFDRNDLRAAVGAGLLTEAQAASLLALAQSRRGARESLPAGDEPFELFKGFNEIFIVIGLIILSAGWAAVTGISVATSLGGFQGRIVLAAVVGALVLWGLSEYFVRHRRMVAPAIALSILWAMNTTVGLSAQLAEPFMVAQGDYSSLVLPIGLSTAAIAIYWLRFRVPFAMALIALGVFALSLMMGAIRMGTPANVSDFFLLSASGPFAWITLLVGLVVFAVAMFFDMSDPHRVTRRSAQGFWLHVVAAPALVNTIALSLLESGTGNAHLMLLAVLLLFAVVAIVIDRRSFLIAAIVYSVTLAGTVFGGDGAATTILVLGVFLVTLGAFWTQIRAALLSPLSGVLPLDRLPPSH</sequence>
<feature type="transmembrane region" description="Helical" evidence="1">
    <location>
        <begin position="114"/>
        <end position="134"/>
    </location>
</feature>
<dbReference type="Proteomes" id="UP000027746">
    <property type="component" value="Unassembled WGS sequence"/>
</dbReference>
<feature type="transmembrane region" description="Helical" evidence="1">
    <location>
        <begin position="84"/>
        <end position="102"/>
    </location>
</feature>
<keyword evidence="1" id="KW-0812">Transmembrane</keyword>
<dbReference type="EMBL" id="JAMD01000002">
    <property type="protein sequence ID" value="KEJ97078.1"/>
    <property type="molecule type" value="Genomic_DNA"/>
</dbReference>
<dbReference type="OrthoDB" id="9770600at2"/>
<protein>
    <submittedName>
        <fullName evidence="2">Membrane protein</fullName>
    </submittedName>
</protein>
<feature type="transmembrane region" description="Helical" evidence="1">
    <location>
        <begin position="293"/>
        <end position="311"/>
    </location>
</feature>
<name>A0A073J3B7_9RHOB</name>
<evidence type="ECO:0000313" key="3">
    <source>
        <dbReference type="Proteomes" id="UP000027746"/>
    </source>
</evidence>
<feature type="transmembrane region" description="Helical" evidence="1">
    <location>
        <begin position="172"/>
        <end position="190"/>
    </location>
</feature>
<evidence type="ECO:0000313" key="2">
    <source>
        <dbReference type="EMBL" id="KEJ97078.1"/>
    </source>
</evidence>
<keyword evidence="1" id="KW-0472">Membrane</keyword>
<reference evidence="2 3" key="1">
    <citation type="submission" date="2014-01" db="EMBL/GenBank/DDBJ databases">
        <title>Sulfitobacter sp. H3 (MCCC 1A00686) Genome Sequencing.</title>
        <authorList>
            <person name="Lai Q."/>
            <person name="Hong Z."/>
        </authorList>
    </citation>
    <scope>NUCLEOTIDE SEQUENCE [LARGE SCALE GENOMIC DNA]</scope>
    <source>
        <strain evidence="2 3">H3</strain>
    </source>
</reference>